<feature type="region of interest" description="Disordered" evidence="1">
    <location>
        <begin position="25"/>
        <end position="59"/>
    </location>
</feature>
<gene>
    <name evidence="4" type="ORF">AB1207_11000</name>
</gene>
<dbReference type="Pfam" id="PF18914">
    <property type="entry name" value="DUF5666"/>
    <property type="match status" value="1"/>
</dbReference>
<feature type="compositionally biased region" description="Low complexity" evidence="1">
    <location>
        <begin position="31"/>
        <end position="49"/>
    </location>
</feature>
<feature type="signal peptide" evidence="2">
    <location>
        <begin position="1"/>
        <end position="28"/>
    </location>
</feature>
<reference evidence="4 5" key="1">
    <citation type="submission" date="2024-07" db="EMBL/GenBank/DDBJ databases">
        <authorList>
            <person name="Thanompreechachai J."/>
            <person name="Duangmal K."/>
        </authorList>
    </citation>
    <scope>NUCLEOTIDE SEQUENCE [LARGE SCALE GENOMIC DNA]</scope>
    <source>
        <strain evidence="4 5">KCTC 19886</strain>
    </source>
</reference>
<name>A0ABV3P6M8_9ACTN</name>
<feature type="chain" id="PRO_5045060464" evidence="2">
    <location>
        <begin position="29"/>
        <end position="169"/>
    </location>
</feature>
<dbReference type="EMBL" id="JBFNQN010000007">
    <property type="protein sequence ID" value="MEW9265275.1"/>
    <property type="molecule type" value="Genomic_DNA"/>
</dbReference>
<feature type="compositionally biased region" description="Low complexity" evidence="1">
    <location>
        <begin position="155"/>
        <end position="169"/>
    </location>
</feature>
<feature type="domain" description="DUF5666" evidence="3">
    <location>
        <begin position="73"/>
        <end position="147"/>
    </location>
</feature>
<accession>A0ABV3P6M8</accession>
<proteinExistence type="predicted"/>
<dbReference type="InterPro" id="IPR043724">
    <property type="entry name" value="DUF5666"/>
</dbReference>
<sequence length="169" mass="16872">MNRRTTAVTVGLVLAAVVALPTAGSAVAARPAGPEPTATSTATATATAPVTGRPSARPTVTRGVRVPQLVVAGTLAAVDTAGNRITVTVHGGRDKLQRGQDVVVALTSATVLRQGGAQVEPADLRVGGHVSVRATRAADGSLTATRVTVESGEDSPTSSPTSSPDVTHR</sequence>
<evidence type="ECO:0000313" key="5">
    <source>
        <dbReference type="Proteomes" id="UP001555826"/>
    </source>
</evidence>
<keyword evidence="2" id="KW-0732">Signal</keyword>
<evidence type="ECO:0000256" key="1">
    <source>
        <dbReference type="SAM" id="MobiDB-lite"/>
    </source>
</evidence>
<evidence type="ECO:0000256" key="2">
    <source>
        <dbReference type="SAM" id="SignalP"/>
    </source>
</evidence>
<evidence type="ECO:0000313" key="4">
    <source>
        <dbReference type="EMBL" id="MEW9265275.1"/>
    </source>
</evidence>
<dbReference type="RefSeq" id="WP_367638291.1">
    <property type="nucleotide sequence ID" value="NZ_JBFNQN010000007.1"/>
</dbReference>
<feature type="region of interest" description="Disordered" evidence="1">
    <location>
        <begin position="141"/>
        <end position="169"/>
    </location>
</feature>
<organism evidence="4 5">
    <name type="scientific">Kineococcus endophyticus</name>
    <dbReference type="NCBI Taxonomy" id="1181883"/>
    <lineage>
        <taxon>Bacteria</taxon>
        <taxon>Bacillati</taxon>
        <taxon>Actinomycetota</taxon>
        <taxon>Actinomycetes</taxon>
        <taxon>Kineosporiales</taxon>
        <taxon>Kineosporiaceae</taxon>
        <taxon>Kineococcus</taxon>
    </lineage>
</organism>
<evidence type="ECO:0000259" key="3">
    <source>
        <dbReference type="Pfam" id="PF18914"/>
    </source>
</evidence>
<protein>
    <submittedName>
        <fullName evidence="4">DUF5666 domain-containing protein</fullName>
    </submittedName>
</protein>
<dbReference type="Proteomes" id="UP001555826">
    <property type="component" value="Unassembled WGS sequence"/>
</dbReference>
<keyword evidence="5" id="KW-1185">Reference proteome</keyword>
<comment type="caution">
    <text evidence="4">The sequence shown here is derived from an EMBL/GenBank/DDBJ whole genome shotgun (WGS) entry which is preliminary data.</text>
</comment>